<dbReference type="PRINTS" id="PR00081">
    <property type="entry name" value="GDHRDH"/>
</dbReference>
<protein>
    <submittedName>
        <fullName evidence="4">3-oxoacyl-ACP reductase</fullName>
    </submittedName>
</protein>
<reference evidence="4" key="1">
    <citation type="submission" date="2021-01" db="EMBL/GenBank/DDBJ databases">
        <title>Whole genome shotgun sequence of Virgisporangium aliadipatigenens NBRC 105644.</title>
        <authorList>
            <person name="Komaki H."/>
            <person name="Tamura T."/>
        </authorList>
    </citation>
    <scope>NUCLEOTIDE SEQUENCE</scope>
    <source>
        <strain evidence="4">NBRC 105644</strain>
    </source>
</reference>
<dbReference type="NCBIfam" id="NF009466">
    <property type="entry name" value="PRK12826.1-2"/>
    <property type="match status" value="1"/>
</dbReference>
<dbReference type="Gene3D" id="3.40.50.720">
    <property type="entry name" value="NAD(P)-binding Rossmann-like Domain"/>
    <property type="match status" value="1"/>
</dbReference>
<dbReference type="GO" id="GO:0032787">
    <property type="term" value="P:monocarboxylic acid metabolic process"/>
    <property type="evidence" value="ECO:0007669"/>
    <property type="project" value="UniProtKB-ARBA"/>
</dbReference>
<gene>
    <name evidence="4" type="ORF">Val02_85700</name>
</gene>
<dbReference type="InterPro" id="IPR020904">
    <property type="entry name" value="Sc_DH/Rdtase_CS"/>
</dbReference>
<dbReference type="PROSITE" id="PS00061">
    <property type="entry name" value="ADH_SHORT"/>
    <property type="match status" value="1"/>
</dbReference>
<keyword evidence="5" id="KW-1185">Reference proteome</keyword>
<keyword evidence="2" id="KW-0560">Oxidoreductase</keyword>
<dbReference type="EMBL" id="BOPF01000053">
    <property type="protein sequence ID" value="GIJ51684.1"/>
    <property type="molecule type" value="Genomic_DNA"/>
</dbReference>
<dbReference type="InterPro" id="IPR002347">
    <property type="entry name" value="SDR_fam"/>
</dbReference>
<sequence>MTGLRLDGRVALVTGSTRGIGWCTARALAAHGATVIVNSRADAEAAKARAAELTEAHCVPADALACDAADPEQIREAYRRIFGTHRRLDILVNNAGILEDALIGMISDDLVERVLRVNTFGPLHHLQAAARLMRRHGGGAIVNLTSIIGTHGNVGQAVYGSAKAAVVGLTRSAAKELAPHGIRVNAVAPGLIDTDMTRGIPPERYRELVDGIGMGRVGTPEQVANAVLFLAGDLAAYITGQVLGVDGGMRI</sequence>
<feature type="domain" description="Ketoreductase" evidence="3">
    <location>
        <begin position="9"/>
        <end position="190"/>
    </location>
</feature>
<accession>A0A8J4DVD5</accession>
<dbReference type="PRINTS" id="PR00080">
    <property type="entry name" value="SDRFAMILY"/>
</dbReference>
<name>A0A8J4DVD5_9ACTN</name>
<dbReference type="GO" id="GO:0016491">
    <property type="term" value="F:oxidoreductase activity"/>
    <property type="evidence" value="ECO:0007669"/>
    <property type="project" value="UniProtKB-KW"/>
</dbReference>
<evidence type="ECO:0000256" key="1">
    <source>
        <dbReference type="ARBA" id="ARBA00006484"/>
    </source>
</evidence>
<dbReference type="SUPFAM" id="SSF51735">
    <property type="entry name" value="NAD(P)-binding Rossmann-fold domains"/>
    <property type="match status" value="1"/>
</dbReference>
<comment type="similarity">
    <text evidence="1">Belongs to the short-chain dehydrogenases/reductases (SDR) family.</text>
</comment>
<comment type="caution">
    <text evidence="4">The sequence shown here is derived from an EMBL/GenBank/DDBJ whole genome shotgun (WGS) entry which is preliminary data.</text>
</comment>
<dbReference type="RefSeq" id="WP_239153772.1">
    <property type="nucleotide sequence ID" value="NZ_BOPF01000053.1"/>
</dbReference>
<dbReference type="AlphaFoldDB" id="A0A8J4DVD5"/>
<dbReference type="PANTHER" id="PTHR42879:SF2">
    <property type="entry name" value="3-OXOACYL-[ACYL-CARRIER-PROTEIN] REDUCTASE FABG"/>
    <property type="match status" value="1"/>
</dbReference>
<dbReference type="FunFam" id="3.40.50.720:FF:000084">
    <property type="entry name" value="Short-chain dehydrogenase reductase"/>
    <property type="match status" value="1"/>
</dbReference>
<dbReference type="InterPro" id="IPR036291">
    <property type="entry name" value="NAD(P)-bd_dom_sf"/>
</dbReference>
<dbReference type="NCBIfam" id="NF005559">
    <property type="entry name" value="PRK07231.1"/>
    <property type="match status" value="1"/>
</dbReference>
<organism evidence="4 5">
    <name type="scientific">Virgisporangium aliadipatigenens</name>
    <dbReference type="NCBI Taxonomy" id="741659"/>
    <lineage>
        <taxon>Bacteria</taxon>
        <taxon>Bacillati</taxon>
        <taxon>Actinomycetota</taxon>
        <taxon>Actinomycetes</taxon>
        <taxon>Micromonosporales</taxon>
        <taxon>Micromonosporaceae</taxon>
        <taxon>Virgisporangium</taxon>
    </lineage>
</organism>
<evidence type="ECO:0000313" key="5">
    <source>
        <dbReference type="Proteomes" id="UP000619260"/>
    </source>
</evidence>
<evidence type="ECO:0000256" key="2">
    <source>
        <dbReference type="ARBA" id="ARBA00023002"/>
    </source>
</evidence>
<dbReference type="PANTHER" id="PTHR42879">
    <property type="entry name" value="3-OXOACYL-(ACYL-CARRIER-PROTEIN) REDUCTASE"/>
    <property type="match status" value="1"/>
</dbReference>
<dbReference type="Proteomes" id="UP000619260">
    <property type="component" value="Unassembled WGS sequence"/>
</dbReference>
<dbReference type="SMART" id="SM00822">
    <property type="entry name" value="PKS_KR"/>
    <property type="match status" value="1"/>
</dbReference>
<evidence type="ECO:0000313" key="4">
    <source>
        <dbReference type="EMBL" id="GIJ51684.1"/>
    </source>
</evidence>
<dbReference type="InterPro" id="IPR057326">
    <property type="entry name" value="KR_dom"/>
</dbReference>
<evidence type="ECO:0000259" key="3">
    <source>
        <dbReference type="SMART" id="SM00822"/>
    </source>
</evidence>
<dbReference type="InterPro" id="IPR050259">
    <property type="entry name" value="SDR"/>
</dbReference>
<proteinExistence type="inferred from homology"/>
<dbReference type="Pfam" id="PF13561">
    <property type="entry name" value="adh_short_C2"/>
    <property type="match status" value="1"/>
</dbReference>